<feature type="compositionally biased region" description="Polar residues" evidence="3">
    <location>
        <begin position="279"/>
        <end position="294"/>
    </location>
</feature>
<evidence type="ECO:0000256" key="2">
    <source>
        <dbReference type="ARBA" id="ARBA00023242"/>
    </source>
</evidence>
<dbReference type="SUPFAM" id="SSF46689">
    <property type="entry name" value="Homeodomain-like"/>
    <property type="match status" value="1"/>
</dbReference>
<comment type="subcellular location">
    <subcellularLocation>
        <location evidence="1">Nucleus</location>
    </subcellularLocation>
</comment>
<dbReference type="PROSITE" id="PS51294">
    <property type="entry name" value="HTH_MYB"/>
    <property type="match status" value="1"/>
</dbReference>
<reference evidence="5" key="1">
    <citation type="submission" date="2019-12" db="EMBL/GenBank/DDBJ databases">
        <title>Genome sequencing and annotation of Brassica cretica.</title>
        <authorList>
            <person name="Studholme D.J."/>
            <person name="Sarris P."/>
        </authorList>
    </citation>
    <scope>NUCLEOTIDE SEQUENCE</scope>
    <source>
        <strain evidence="5">PFS-109/04</strain>
        <tissue evidence="5">Leaf</tissue>
    </source>
</reference>
<feature type="domain" description="HTH myb-type" evidence="4">
    <location>
        <begin position="319"/>
        <end position="349"/>
    </location>
</feature>
<dbReference type="InterPro" id="IPR001005">
    <property type="entry name" value="SANT/Myb"/>
</dbReference>
<evidence type="ECO:0000256" key="3">
    <source>
        <dbReference type="SAM" id="MobiDB-lite"/>
    </source>
</evidence>
<evidence type="ECO:0000313" key="5">
    <source>
        <dbReference type="EMBL" id="KAF3537461.1"/>
    </source>
</evidence>
<dbReference type="PANTHER" id="PTHR46993:SF7">
    <property type="entry name" value="MYB-LIKE HTH TRANSCRIPTIONAL REGULATOR FAMILY PROTEIN"/>
    <property type="match status" value="1"/>
</dbReference>
<dbReference type="Proteomes" id="UP000712600">
    <property type="component" value="Unassembled WGS sequence"/>
</dbReference>
<dbReference type="Pfam" id="PF00249">
    <property type="entry name" value="Myb_DNA-binding"/>
    <property type="match status" value="1"/>
</dbReference>
<sequence>MEVIDKWVTEFFIRCQHNPRVSPTKLLSALKFGDYPDCLKLEISSVLRDISDSLIRGTVDEGTLDILEILEKLQERSPLSESHKSAYFWTAAECTLRFMWPLSTSDGVFTERIWTKRIGILKESGRVLVTQELLEWGTDTKTGVEDQRIREINVRYTAVSFLTQPVKEQWGLLGSSTLESVAQRRRGMNGNSRVVEGVGCLENDGVDKVNEQHGADEERTMGAQEQEHESSLDKGDKTAARELKEYLLEIQRQTDPSTTHVQEPNNAIDHLVDVIHQPAQDNASEKSSGSQRTCSGRVRPRLQSPVPLNISPLKSADSSVRRRKKFWTPEEVEALREGVKEYGKSWKNIKNANPVVFAERTELENGGT</sequence>
<comment type="caution">
    <text evidence="5">The sequence shown here is derived from an EMBL/GenBank/DDBJ whole genome shotgun (WGS) entry which is preliminary data.</text>
</comment>
<name>A0A8S9Q8S3_BRACR</name>
<dbReference type="InterPro" id="IPR009057">
    <property type="entry name" value="Homeodomain-like_sf"/>
</dbReference>
<feature type="region of interest" description="Disordered" evidence="3">
    <location>
        <begin position="212"/>
        <end position="238"/>
    </location>
</feature>
<dbReference type="PANTHER" id="PTHR46993">
    <property type="entry name" value="MYB TRANSCRIPTION FACTOR"/>
    <property type="match status" value="1"/>
</dbReference>
<dbReference type="AlphaFoldDB" id="A0A8S9Q8S3"/>
<proteinExistence type="predicted"/>
<accession>A0A8S9Q8S3</accession>
<protein>
    <recommendedName>
        <fullName evidence="4">HTH myb-type domain-containing protein</fullName>
    </recommendedName>
</protein>
<evidence type="ECO:0000313" key="6">
    <source>
        <dbReference type="Proteomes" id="UP000712600"/>
    </source>
</evidence>
<dbReference type="InterPro" id="IPR017930">
    <property type="entry name" value="Myb_dom"/>
</dbReference>
<evidence type="ECO:0000256" key="1">
    <source>
        <dbReference type="ARBA" id="ARBA00004123"/>
    </source>
</evidence>
<dbReference type="Gene3D" id="1.10.10.60">
    <property type="entry name" value="Homeodomain-like"/>
    <property type="match status" value="1"/>
</dbReference>
<evidence type="ECO:0000259" key="4">
    <source>
        <dbReference type="PROSITE" id="PS51294"/>
    </source>
</evidence>
<gene>
    <name evidence="5" type="ORF">F2Q69_00019358</name>
</gene>
<keyword evidence="2" id="KW-0539">Nucleus</keyword>
<feature type="region of interest" description="Disordered" evidence="3">
    <location>
        <begin position="279"/>
        <end position="306"/>
    </location>
</feature>
<dbReference type="CDD" id="cd11660">
    <property type="entry name" value="SANT_TRF"/>
    <property type="match status" value="1"/>
</dbReference>
<organism evidence="5 6">
    <name type="scientific">Brassica cretica</name>
    <name type="common">Mustard</name>
    <dbReference type="NCBI Taxonomy" id="69181"/>
    <lineage>
        <taxon>Eukaryota</taxon>
        <taxon>Viridiplantae</taxon>
        <taxon>Streptophyta</taxon>
        <taxon>Embryophyta</taxon>
        <taxon>Tracheophyta</taxon>
        <taxon>Spermatophyta</taxon>
        <taxon>Magnoliopsida</taxon>
        <taxon>eudicotyledons</taxon>
        <taxon>Gunneridae</taxon>
        <taxon>Pentapetalae</taxon>
        <taxon>rosids</taxon>
        <taxon>malvids</taxon>
        <taxon>Brassicales</taxon>
        <taxon>Brassicaceae</taxon>
        <taxon>Brassiceae</taxon>
        <taxon>Brassica</taxon>
    </lineage>
</organism>
<dbReference type="EMBL" id="QGKX02001290">
    <property type="protein sequence ID" value="KAF3537461.1"/>
    <property type="molecule type" value="Genomic_DNA"/>
</dbReference>
<dbReference type="GO" id="GO:0005634">
    <property type="term" value="C:nucleus"/>
    <property type="evidence" value="ECO:0007669"/>
    <property type="project" value="UniProtKB-SubCell"/>
</dbReference>